<evidence type="ECO:0000313" key="3">
    <source>
        <dbReference type="EMBL" id="SAM82766.1"/>
    </source>
</evidence>
<keyword evidence="1" id="KW-0195">Cyclin</keyword>
<dbReference type="AlphaFoldDB" id="A0A1K0H8I7"/>
<organism evidence="3 4">
    <name type="scientific">Ustilago bromivora</name>
    <dbReference type="NCBI Taxonomy" id="307758"/>
    <lineage>
        <taxon>Eukaryota</taxon>
        <taxon>Fungi</taxon>
        <taxon>Dikarya</taxon>
        <taxon>Basidiomycota</taxon>
        <taxon>Ustilaginomycotina</taxon>
        <taxon>Ustilaginomycetes</taxon>
        <taxon>Ustilaginales</taxon>
        <taxon>Ustilaginaceae</taxon>
        <taxon>Ustilago</taxon>
    </lineage>
</organism>
<sequence>MIASNGSRPSTGQARDDQWLFTKADLALTPSVLLGGLDPSEEKHRRFKGINAIYRMGEYMRLSQHVMNTACIYLHRFFMRKPLEYGPNKLGYSHYEIAATCVFLACKVEESHRKLPSVIDAAMASFDKSPAGNQRWAERSFRADPSSKEYARWRDIVLLSEETLLETLCFDLIVEHPHEILVKACSRLTVDAWLVRMGWTILNDSLRDSTCVMFEAAVLAAGAFHRACKTSNLDPAKFTAKWSKGEERQLGWQDVFDVDEQEAAQAAEAIEKDVYLAHEQQAYIAPQCRATDP</sequence>
<dbReference type="Gene3D" id="1.10.472.10">
    <property type="entry name" value="Cyclin-like"/>
    <property type="match status" value="2"/>
</dbReference>
<dbReference type="EMBL" id="LT558124">
    <property type="protein sequence ID" value="SAM82766.1"/>
    <property type="molecule type" value="Genomic_DNA"/>
</dbReference>
<proteinExistence type="inferred from homology"/>
<evidence type="ECO:0000256" key="1">
    <source>
        <dbReference type="RuleBase" id="RU000383"/>
    </source>
</evidence>
<dbReference type="PANTHER" id="PTHR10026">
    <property type="entry name" value="CYCLIN"/>
    <property type="match status" value="1"/>
</dbReference>
<gene>
    <name evidence="3" type="ORF">UBRO_04976</name>
</gene>
<protein>
    <submittedName>
        <fullName evidence="3">Related to C-type cyclin</fullName>
    </submittedName>
</protein>
<dbReference type="GO" id="GO:0006357">
    <property type="term" value="P:regulation of transcription by RNA polymerase II"/>
    <property type="evidence" value="ECO:0007669"/>
    <property type="project" value="InterPro"/>
</dbReference>
<dbReference type="InterPro" id="IPR006671">
    <property type="entry name" value="Cyclin_N"/>
</dbReference>
<comment type="similarity">
    <text evidence="1">Belongs to the cyclin family.</text>
</comment>
<dbReference type="CDD" id="cd20546">
    <property type="entry name" value="CYCLIN_SpCG1C_ScCTK2-like_rpt2"/>
    <property type="match status" value="1"/>
</dbReference>
<dbReference type="OrthoDB" id="25002at2759"/>
<dbReference type="Pfam" id="PF00134">
    <property type="entry name" value="Cyclin_N"/>
    <property type="match status" value="1"/>
</dbReference>
<name>A0A1K0H8I7_9BASI</name>
<dbReference type="SMART" id="SM00385">
    <property type="entry name" value="CYCLIN"/>
    <property type="match status" value="2"/>
</dbReference>
<dbReference type="Proteomes" id="UP000179920">
    <property type="component" value="Chromosome VIII"/>
</dbReference>
<evidence type="ECO:0000259" key="2">
    <source>
        <dbReference type="SMART" id="SM00385"/>
    </source>
</evidence>
<evidence type="ECO:0000313" key="4">
    <source>
        <dbReference type="Proteomes" id="UP000179920"/>
    </source>
</evidence>
<reference evidence="4" key="1">
    <citation type="submission" date="2016-04" db="EMBL/GenBank/DDBJ databases">
        <authorList>
            <person name="Guldener U."/>
            <person name="Guldener U."/>
        </authorList>
    </citation>
    <scope>NUCLEOTIDE SEQUENCE [LARGE SCALE GENOMIC DNA]</scope>
    <source>
        <strain evidence="4">UB2112</strain>
    </source>
</reference>
<feature type="domain" description="Cyclin-like" evidence="2">
    <location>
        <begin position="179"/>
        <end position="272"/>
    </location>
</feature>
<dbReference type="InterPro" id="IPR013763">
    <property type="entry name" value="Cyclin-like_dom"/>
</dbReference>
<dbReference type="InterPro" id="IPR036915">
    <property type="entry name" value="Cyclin-like_sf"/>
</dbReference>
<dbReference type="GO" id="GO:0016538">
    <property type="term" value="F:cyclin-dependent protein serine/threonine kinase regulator activity"/>
    <property type="evidence" value="ECO:0007669"/>
    <property type="project" value="InterPro"/>
</dbReference>
<accession>A0A1K0H8I7</accession>
<dbReference type="InterPro" id="IPR043198">
    <property type="entry name" value="Cyclin/Ssn8"/>
</dbReference>
<dbReference type="SUPFAM" id="SSF47954">
    <property type="entry name" value="Cyclin-like"/>
    <property type="match status" value="2"/>
</dbReference>
<feature type="domain" description="Cyclin-like" evidence="2">
    <location>
        <begin position="51"/>
        <end position="166"/>
    </location>
</feature>